<protein>
    <recommendedName>
        <fullName evidence="3">PAS domain-containing protein</fullName>
    </recommendedName>
</protein>
<evidence type="ECO:0000313" key="2">
    <source>
        <dbReference type="Proteomes" id="UP000094197"/>
    </source>
</evidence>
<dbReference type="InterPro" id="IPR000014">
    <property type="entry name" value="PAS"/>
</dbReference>
<dbReference type="CDD" id="cd00130">
    <property type="entry name" value="PAS"/>
    <property type="match status" value="1"/>
</dbReference>
<dbReference type="InterPro" id="IPR035965">
    <property type="entry name" value="PAS-like_dom_sf"/>
</dbReference>
<name>A0A1D7V392_9LEPT</name>
<reference evidence="1 2" key="1">
    <citation type="submission" date="2016-04" db="EMBL/GenBank/DDBJ databases">
        <title>Complete genome seqeunce of Leptospira alstonii serovar Room22.</title>
        <authorList>
            <person name="Nally J.E."/>
            <person name="Bayles D.O."/>
            <person name="Hurley D."/>
            <person name="Fanning S."/>
            <person name="McMahon B.J."/>
            <person name="Arent Z."/>
        </authorList>
    </citation>
    <scope>NUCLEOTIDE SEQUENCE [LARGE SCALE GENOMIC DNA]</scope>
    <source>
        <strain evidence="1 2">GWTS #1</strain>
    </source>
</reference>
<dbReference type="SUPFAM" id="SSF55785">
    <property type="entry name" value="PYP-like sensor domain (PAS domain)"/>
    <property type="match status" value="1"/>
</dbReference>
<dbReference type="AlphaFoldDB" id="A0A1D7V392"/>
<proteinExistence type="predicted"/>
<dbReference type="KEGG" id="laj:A0128_19880"/>
<dbReference type="RefSeq" id="WP_069609507.1">
    <property type="nucleotide sequence ID" value="NZ_CP015218.1"/>
</dbReference>
<accession>A0A1D7V392</accession>
<dbReference type="Gene3D" id="3.30.450.20">
    <property type="entry name" value="PAS domain"/>
    <property type="match status" value="1"/>
</dbReference>
<gene>
    <name evidence="1" type="ORF">A0128_19880</name>
</gene>
<evidence type="ECO:0008006" key="3">
    <source>
        <dbReference type="Google" id="ProtNLM"/>
    </source>
</evidence>
<dbReference type="OrthoDB" id="9913891at2"/>
<dbReference type="Proteomes" id="UP000094197">
    <property type="component" value="Chromosome 2"/>
</dbReference>
<evidence type="ECO:0000313" key="1">
    <source>
        <dbReference type="EMBL" id="AOP36286.1"/>
    </source>
</evidence>
<sequence>MARDARYIDNELEKAEERLLKRLQVNQNRKAESFEIECSLDSNGKILEMSSQSLRLLQFVSSEMIGMNLEVFISETDLTKWKKIWIQVLDGNAVIHTEFSHNLKYEGITVLRWSFFMDEDRIIHCKAKDETAFLKNILDALLLSKEINKIQNLLQRLKS</sequence>
<keyword evidence="2" id="KW-1185">Reference proteome</keyword>
<dbReference type="EMBL" id="CP015218">
    <property type="protein sequence ID" value="AOP36286.1"/>
    <property type="molecule type" value="Genomic_DNA"/>
</dbReference>
<organism evidence="1 2">
    <name type="scientific">Leptospira tipperaryensis</name>
    <dbReference type="NCBI Taxonomy" id="2564040"/>
    <lineage>
        <taxon>Bacteria</taxon>
        <taxon>Pseudomonadati</taxon>
        <taxon>Spirochaetota</taxon>
        <taxon>Spirochaetia</taxon>
        <taxon>Leptospirales</taxon>
        <taxon>Leptospiraceae</taxon>
        <taxon>Leptospira</taxon>
    </lineage>
</organism>